<dbReference type="Pfam" id="PF00534">
    <property type="entry name" value="Glycos_transf_1"/>
    <property type="match status" value="1"/>
</dbReference>
<reference evidence="3 4" key="1">
    <citation type="submission" date="2019-11" db="EMBL/GenBank/DDBJ databases">
        <title>Whole-genome sequence of a Rhodoblastus acidophilus DSM 142.</title>
        <authorList>
            <person name="Kyndt J.A."/>
            <person name="Meyer T.E."/>
        </authorList>
    </citation>
    <scope>NUCLEOTIDE SEQUENCE [LARGE SCALE GENOMIC DNA]</scope>
    <source>
        <strain evidence="3 4">DSM 142</strain>
    </source>
</reference>
<evidence type="ECO:0000313" key="4">
    <source>
        <dbReference type="Proteomes" id="UP000439113"/>
    </source>
</evidence>
<dbReference type="OrthoDB" id="9801954at2"/>
<dbReference type="PANTHER" id="PTHR43685:SF2">
    <property type="entry name" value="GLYCOSYLTRANSFERASE 2-LIKE DOMAIN-CONTAINING PROTEIN"/>
    <property type="match status" value="1"/>
</dbReference>
<dbReference type="PANTHER" id="PTHR43685">
    <property type="entry name" value="GLYCOSYLTRANSFERASE"/>
    <property type="match status" value="1"/>
</dbReference>
<organism evidence="3 4">
    <name type="scientific">Rhodoblastus acidophilus</name>
    <name type="common">Rhodopseudomonas acidophila</name>
    <dbReference type="NCBI Taxonomy" id="1074"/>
    <lineage>
        <taxon>Bacteria</taxon>
        <taxon>Pseudomonadati</taxon>
        <taxon>Pseudomonadota</taxon>
        <taxon>Alphaproteobacteria</taxon>
        <taxon>Hyphomicrobiales</taxon>
        <taxon>Rhodoblastaceae</taxon>
        <taxon>Rhodoblastus</taxon>
    </lineage>
</organism>
<dbReference type="InterPro" id="IPR050834">
    <property type="entry name" value="Glycosyltransf_2"/>
</dbReference>
<evidence type="ECO:0000259" key="1">
    <source>
        <dbReference type="Pfam" id="PF00534"/>
    </source>
</evidence>
<evidence type="ECO:0000313" key="3">
    <source>
        <dbReference type="EMBL" id="MTV32202.1"/>
    </source>
</evidence>
<sequence length="779" mass="85755">MPLVAEDAPTPFGAFFEDRHAQFGLSPRAWDFVLTCYEPLSMVTGGIGTYSRLLLRLLSRDAGHTSILLICAVEPDPRLRKLLPEVCVIVAPPIHHRRGLHVEDVGDDHMRFSLAVAETLQALQQHGHAFRFIEFPDYGMEGYFSLKMRRHGQLRADRMAVRLHSPLLMLFEDNGDPLHIDSVIRRKSLVYELFCYRHADVLLYGAEAMRDRIENICGRYGVDISARTKKIPHPKAEPGLFGLTEAPPPPLALRPEDRPLTLCYVGRLENRKGIATFFDTIAASPEIVRLIKDRNLQFHLVGLDLPHDEKRSNGELIRAAVAAAGLEAHVAIFGYVDQQALPTEFFGHVDAFVFPSIFENYPNALLETLPYGCPTLVSARGGMPEIAAPFPKITRYDPLAPDAPDAILAFLAALRPTQPDSCAREKFDDVARQSNAKMIRDYFALVEAPVAPPPAEGADFSVGFVVPHYNSTADLADCLASIRACANEGDAIVVVDDCSSPEEVARAKTIVAAANAAGTPEARLILLARNGGPSAARNAGATAVGDIHALQFLDADDMLDADGFRATRTALRRNPDIDMAYGVQRSHGERNHFWFTTDANPMTVLDENFAHSAVLVRKAAFDALGGYAPAMRALFEDWEFYARFCLAGFKGEAVMAPTQIYRVRPASRSTDNAEALFHARQDLLANLARCEKLSGDPVADRLVMAIACQASALVKHGLISRAALQDPEALKQVVEVHVTREATVRDLRERIKAQRLPRWRKSASSLLLSLTKKLGGFPV</sequence>
<comment type="caution">
    <text evidence="3">The sequence shown here is derived from an EMBL/GenBank/DDBJ whole genome shotgun (WGS) entry which is preliminary data.</text>
</comment>
<dbReference type="Proteomes" id="UP000439113">
    <property type="component" value="Unassembled WGS sequence"/>
</dbReference>
<dbReference type="RefSeq" id="WP_155446891.1">
    <property type="nucleotide sequence ID" value="NZ_JAOQNR010000011.1"/>
</dbReference>
<feature type="domain" description="Glycosyl transferase family 1" evidence="1">
    <location>
        <begin position="257"/>
        <end position="389"/>
    </location>
</feature>
<dbReference type="GO" id="GO:0016757">
    <property type="term" value="F:glycosyltransferase activity"/>
    <property type="evidence" value="ECO:0007669"/>
    <property type="project" value="InterPro"/>
</dbReference>
<feature type="domain" description="Glycosyltransferase 2-like" evidence="2">
    <location>
        <begin position="465"/>
        <end position="622"/>
    </location>
</feature>
<dbReference type="EMBL" id="WNKS01000014">
    <property type="protein sequence ID" value="MTV32202.1"/>
    <property type="molecule type" value="Genomic_DNA"/>
</dbReference>
<name>A0A6N8DNN6_RHOAC</name>
<dbReference type="InterPro" id="IPR029044">
    <property type="entry name" value="Nucleotide-diphossugar_trans"/>
</dbReference>
<protein>
    <submittedName>
        <fullName evidence="3">Glycosyltransferase</fullName>
    </submittedName>
</protein>
<dbReference type="InterPro" id="IPR001173">
    <property type="entry name" value="Glyco_trans_2-like"/>
</dbReference>
<dbReference type="AlphaFoldDB" id="A0A6N8DNN6"/>
<gene>
    <name evidence="3" type="ORF">GJ654_14525</name>
</gene>
<proteinExistence type="predicted"/>
<evidence type="ECO:0000259" key="2">
    <source>
        <dbReference type="Pfam" id="PF00535"/>
    </source>
</evidence>
<dbReference type="CDD" id="cd03801">
    <property type="entry name" value="GT4_PimA-like"/>
    <property type="match status" value="1"/>
</dbReference>
<dbReference type="Pfam" id="PF00535">
    <property type="entry name" value="Glycos_transf_2"/>
    <property type="match status" value="1"/>
</dbReference>
<dbReference type="Gene3D" id="3.40.50.2000">
    <property type="entry name" value="Glycogen Phosphorylase B"/>
    <property type="match status" value="1"/>
</dbReference>
<dbReference type="GO" id="GO:0044010">
    <property type="term" value="P:single-species biofilm formation"/>
    <property type="evidence" value="ECO:0007669"/>
    <property type="project" value="TreeGrafter"/>
</dbReference>
<keyword evidence="3" id="KW-0808">Transferase</keyword>
<dbReference type="InterPro" id="IPR001296">
    <property type="entry name" value="Glyco_trans_1"/>
</dbReference>
<accession>A0A6N8DNN6</accession>
<dbReference type="SUPFAM" id="SSF53756">
    <property type="entry name" value="UDP-Glycosyltransferase/glycogen phosphorylase"/>
    <property type="match status" value="1"/>
</dbReference>
<dbReference type="Gene3D" id="3.90.550.10">
    <property type="entry name" value="Spore Coat Polysaccharide Biosynthesis Protein SpsA, Chain A"/>
    <property type="match status" value="1"/>
</dbReference>
<dbReference type="SUPFAM" id="SSF53448">
    <property type="entry name" value="Nucleotide-diphospho-sugar transferases"/>
    <property type="match status" value="1"/>
</dbReference>